<evidence type="ECO:0000259" key="5">
    <source>
        <dbReference type="Pfam" id="PF01182"/>
    </source>
</evidence>
<dbReference type="Pfam" id="PF01182">
    <property type="entry name" value="Glucosamine_iso"/>
    <property type="match status" value="1"/>
</dbReference>
<dbReference type="NCBIfam" id="TIGR00502">
    <property type="entry name" value="nagB"/>
    <property type="match status" value="1"/>
</dbReference>
<dbReference type="RefSeq" id="WP_145082155.1">
    <property type="nucleotide sequence ID" value="NZ_CP036298.1"/>
</dbReference>
<keyword evidence="7" id="KW-1185">Reference proteome</keyword>
<evidence type="ECO:0000256" key="3">
    <source>
        <dbReference type="ARBA" id="ARBA00023277"/>
    </source>
</evidence>
<dbReference type="GO" id="GO:0042802">
    <property type="term" value="F:identical protein binding"/>
    <property type="evidence" value="ECO:0007669"/>
    <property type="project" value="TreeGrafter"/>
</dbReference>
<feature type="active site" description="Proton acceptor; for enolization step" evidence="4">
    <location>
        <position position="67"/>
    </location>
</feature>
<dbReference type="PANTHER" id="PTHR11280">
    <property type="entry name" value="GLUCOSAMINE-6-PHOSPHATE ISOMERASE"/>
    <property type="match status" value="1"/>
</dbReference>
<feature type="active site" description="For ring-opening step" evidence="4">
    <location>
        <position position="136"/>
    </location>
</feature>
<gene>
    <name evidence="6" type="primary">nagB_1</name>
    <name evidence="4" type="synonym">nagB</name>
    <name evidence="6" type="ORF">Q31a_45620</name>
</gene>
<accession>A0A518GCB1</accession>
<evidence type="ECO:0000313" key="7">
    <source>
        <dbReference type="Proteomes" id="UP000318017"/>
    </source>
</evidence>
<dbReference type="EMBL" id="CP036298">
    <property type="protein sequence ID" value="QDV26190.1"/>
    <property type="molecule type" value="Genomic_DNA"/>
</dbReference>
<proteinExistence type="inferred from homology"/>
<feature type="active site" description="Proton acceptor; for ring-opening step" evidence="4">
    <location>
        <position position="138"/>
    </location>
</feature>
<dbReference type="NCBIfam" id="NF001684">
    <property type="entry name" value="PRK00443.1-4"/>
    <property type="match status" value="1"/>
</dbReference>
<dbReference type="HAMAP" id="MF_01241">
    <property type="entry name" value="GlcN6P_deamin"/>
    <property type="match status" value="1"/>
</dbReference>
<keyword evidence="2 4" id="KW-0378">Hydrolase</keyword>
<feature type="domain" description="Glucosamine/galactosamine-6-phosphate isomerase" evidence="5">
    <location>
        <begin position="14"/>
        <end position="224"/>
    </location>
</feature>
<dbReference type="InterPro" id="IPR004547">
    <property type="entry name" value="Glucosamine6P_isomerase"/>
</dbReference>
<dbReference type="EC" id="3.5.99.6" evidence="4"/>
<dbReference type="Gene3D" id="3.40.50.1360">
    <property type="match status" value="1"/>
</dbReference>
<dbReference type="OrthoDB" id="9791139at2"/>
<dbReference type="GO" id="GO:0005737">
    <property type="term" value="C:cytoplasm"/>
    <property type="evidence" value="ECO:0007669"/>
    <property type="project" value="TreeGrafter"/>
</dbReference>
<dbReference type="GO" id="GO:0006043">
    <property type="term" value="P:glucosamine catabolic process"/>
    <property type="evidence" value="ECO:0007669"/>
    <property type="project" value="TreeGrafter"/>
</dbReference>
<dbReference type="GO" id="GO:0019262">
    <property type="term" value="P:N-acetylneuraminate catabolic process"/>
    <property type="evidence" value="ECO:0007669"/>
    <property type="project" value="UniProtKB-UniRule"/>
</dbReference>
<evidence type="ECO:0000256" key="4">
    <source>
        <dbReference type="HAMAP-Rule" id="MF_01241"/>
    </source>
</evidence>
<dbReference type="InterPro" id="IPR018321">
    <property type="entry name" value="Glucosamine6P_isomerase_CS"/>
</dbReference>
<comment type="similarity">
    <text evidence="4">Belongs to the glucosamine/galactosamine-6-phosphate isomerase family. NagB subfamily.</text>
</comment>
<dbReference type="SUPFAM" id="SSF100950">
    <property type="entry name" value="NagB/RpiA/CoA transferase-like"/>
    <property type="match status" value="1"/>
</dbReference>
<dbReference type="AlphaFoldDB" id="A0A518GCB1"/>
<name>A0A518GCB1_9BACT</name>
<dbReference type="FunFam" id="3.40.50.1360:FF:000003">
    <property type="entry name" value="Glucosamine-6-phosphate deaminase"/>
    <property type="match status" value="1"/>
</dbReference>
<dbReference type="GO" id="GO:0004342">
    <property type="term" value="F:glucosamine-6-phosphate deaminase activity"/>
    <property type="evidence" value="ECO:0007669"/>
    <property type="project" value="UniProtKB-UniRule"/>
</dbReference>
<comment type="catalytic activity">
    <reaction evidence="1 4">
        <text>alpha-D-glucosamine 6-phosphate + H2O = beta-D-fructose 6-phosphate + NH4(+)</text>
        <dbReference type="Rhea" id="RHEA:12172"/>
        <dbReference type="ChEBI" id="CHEBI:15377"/>
        <dbReference type="ChEBI" id="CHEBI:28938"/>
        <dbReference type="ChEBI" id="CHEBI:57634"/>
        <dbReference type="ChEBI" id="CHEBI:75989"/>
        <dbReference type="EC" id="3.5.99.6"/>
    </reaction>
</comment>
<dbReference type="GO" id="GO:0005975">
    <property type="term" value="P:carbohydrate metabolic process"/>
    <property type="evidence" value="ECO:0007669"/>
    <property type="project" value="InterPro"/>
</dbReference>
<dbReference type="CDD" id="cd01399">
    <property type="entry name" value="GlcN6P_deaminase"/>
    <property type="match status" value="1"/>
</dbReference>
<keyword evidence="3 4" id="KW-0119">Carbohydrate metabolism</keyword>
<dbReference type="PROSITE" id="PS01161">
    <property type="entry name" value="GLC_GALNAC_ISOMERASE"/>
    <property type="match status" value="1"/>
</dbReference>
<dbReference type="Proteomes" id="UP000318017">
    <property type="component" value="Chromosome"/>
</dbReference>
<evidence type="ECO:0000256" key="2">
    <source>
        <dbReference type="ARBA" id="ARBA00022801"/>
    </source>
</evidence>
<feature type="active site" description="For ring-opening step" evidence="4">
    <location>
        <position position="143"/>
    </location>
</feature>
<dbReference type="UniPathway" id="UPA00629">
    <property type="reaction ID" value="UER00684"/>
</dbReference>
<comment type="function">
    <text evidence="4">Catalyzes the reversible isomerization-deamination of glucosamine 6-phosphate (GlcN6P) to form fructose 6-phosphate (Fru6P) and ammonium ion.</text>
</comment>
<dbReference type="InterPro" id="IPR037171">
    <property type="entry name" value="NagB/RpiA_transferase-like"/>
</dbReference>
<comment type="caution">
    <text evidence="4">Lacks conserved residue(s) required for the propagation of feature annotation.</text>
</comment>
<reference evidence="6 7" key="1">
    <citation type="submission" date="2019-02" db="EMBL/GenBank/DDBJ databases">
        <title>Deep-cultivation of Planctomycetes and their phenomic and genomic characterization uncovers novel biology.</title>
        <authorList>
            <person name="Wiegand S."/>
            <person name="Jogler M."/>
            <person name="Boedeker C."/>
            <person name="Pinto D."/>
            <person name="Vollmers J."/>
            <person name="Rivas-Marin E."/>
            <person name="Kohn T."/>
            <person name="Peeters S.H."/>
            <person name="Heuer A."/>
            <person name="Rast P."/>
            <person name="Oberbeckmann S."/>
            <person name="Bunk B."/>
            <person name="Jeske O."/>
            <person name="Meyerdierks A."/>
            <person name="Storesund J.E."/>
            <person name="Kallscheuer N."/>
            <person name="Luecker S."/>
            <person name="Lage O.M."/>
            <person name="Pohl T."/>
            <person name="Merkel B.J."/>
            <person name="Hornburger P."/>
            <person name="Mueller R.-W."/>
            <person name="Bruemmer F."/>
            <person name="Labrenz M."/>
            <person name="Spormann A.M."/>
            <person name="Op den Camp H."/>
            <person name="Overmann J."/>
            <person name="Amann R."/>
            <person name="Jetten M.S.M."/>
            <person name="Mascher T."/>
            <person name="Medema M.H."/>
            <person name="Devos D.P."/>
            <person name="Kaster A.-K."/>
            <person name="Ovreas L."/>
            <person name="Rohde M."/>
            <person name="Galperin M.Y."/>
            <person name="Jogler C."/>
        </authorList>
    </citation>
    <scope>NUCLEOTIDE SEQUENCE [LARGE SCALE GENOMIC DNA]</scope>
    <source>
        <strain evidence="6 7">Q31a</strain>
    </source>
</reference>
<sequence length="267" mass="29049">MRVVILKNAEQISCRAADVFGQLIQARPAAVLGLATGGTPLGTYRELIRRYRAGEISFSQVTTFNLDEYVGLPRDHSQSYHTFMHENLFSQADFDTDNCHLPDGSCVDPAQAGVDYEQKIAAAGGIDLQLLGIGTDGHIAFNEPGSSLASRTRLKALTEQTRSDNARFFESIDEVPRLAITMGIGSILDTQRIVLLANGAGKADAVQALVEGPVTAQVPASALQLHPHVTILLDEAAATKLSRIDYYRHVETLQRQLETKKVSDTFL</sequence>
<evidence type="ECO:0000313" key="6">
    <source>
        <dbReference type="EMBL" id="QDV26190.1"/>
    </source>
</evidence>
<protein>
    <recommendedName>
        <fullName evidence="4">Glucosamine-6-phosphate deaminase</fullName>
        <ecNumber evidence="4">3.5.99.6</ecNumber>
    </recommendedName>
    <alternativeName>
        <fullName evidence="4">GlcN6P deaminase</fullName>
        <shortName evidence="4">GNPDA</shortName>
    </alternativeName>
    <alternativeName>
        <fullName evidence="4">Glucosamine-6-phosphate isomerase</fullName>
    </alternativeName>
</protein>
<dbReference type="KEGG" id="ahel:Q31a_45620"/>
<evidence type="ECO:0000256" key="1">
    <source>
        <dbReference type="ARBA" id="ARBA00000644"/>
    </source>
</evidence>
<organism evidence="6 7">
    <name type="scientific">Aureliella helgolandensis</name>
    <dbReference type="NCBI Taxonomy" id="2527968"/>
    <lineage>
        <taxon>Bacteria</taxon>
        <taxon>Pseudomonadati</taxon>
        <taxon>Planctomycetota</taxon>
        <taxon>Planctomycetia</taxon>
        <taxon>Pirellulales</taxon>
        <taxon>Pirellulaceae</taxon>
        <taxon>Aureliella</taxon>
    </lineage>
</organism>
<comment type="pathway">
    <text evidence="4">Amino-sugar metabolism; N-acetylneuraminate degradation; D-fructose 6-phosphate from N-acetylneuraminate: step 5/5.</text>
</comment>
<dbReference type="GO" id="GO:0006046">
    <property type="term" value="P:N-acetylglucosamine catabolic process"/>
    <property type="evidence" value="ECO:0007669"/>
    <property type="project" value="UniProtKB-UniRule"/>
</dbReference>
<dbReference type="InterPro" id="IPR006148">
    <property type="entry name" value="Glc/Gal-6P_isomerase"/>
</dbReference>
<dbReference type="PANTHER" id="PTHR11280:SF5">
    <property type="entry name" value="GLUCOSAMINE-6-PHOSPHATE ISOMERASE"/>
    <property type="match status" value="1"/>
</dbReference>